<dbReference type="AlphaFoldDB" id="A0A6M5UFV5"/>
<gene>
    <name evidence="1" type="ORF">FIC82_006980</name>
</gene>
<dbReference type="SUPFAM" id="SSF56112">
    <property type="entry name" value="Protein kinase-like (PK-like)"/>
    <property type="match status" value="1"/>
</dbReference>
<dbReference type="RefSeq" id="WP_154798056.1">
    <property type="nucleotide sequence ID" value="NZ_CP052757.1"/>
</dbReference>
<keyword evidence="2" id="KW-1185">Reference proteome</keyword>
<evidence type="ECO:0008006" key="3">
    <source>
        <dbReference type="Google" id="ProtNLM"/>
    </source>
</evidence>
<dbReference type="KEGG" id="cprt:FIC82_006980"/>
<name>A0A6M5UFV5_9MICO</name>
<proteinExistence type="predicted"/>
<dbReference type="Proteomes" id="UP000451354">
    <property type="component" value="Chromosome"/>
</dbReference>
<organism evidence="1 2">
    <name type="scientific">Cellulosimicrobium protaetiae</name>
    <dbReference type="NCBI Taxonomy" id="2587808"/>
    <lineage>
        <taxon>Bacteria</taxon>
        <taxon>Bacillati</taxon>
        <taxon>Actinomycetota</taxon>
        <taxon>Actinomycetes</taxon>
        <taxon>Micrococcales</taxon>
        <taxon>Promicromonosporaceae</taxon>
        <taxon>Cellulosimicrobium</taxon>
    </lineage>
</organism>
<dbReference type="OrthoDB" id="6812310at2"/>
<protein>
    <recommendedName>
        <fullName evidence="3">Protein kinase domain-containing protein</fullName>
    </recommendedName>
</protein>
<reference evidence="1 2" key="1">
    <citation type="journal article" date="2022" name="Int. J. Syst. Evol. Microbiol.">
        <title>Cellulosimicrobium protaetiae sp. nov., isolated from the gut of the larva of Protaetia brevitarsis seulensis.</title>
        <authorList>
            <person name="Le Han H."/>
            <person name="Nguyen T.T.H."/>
            <person name="Li Z."/>
            <person name="Shin N.R."/>
            <person name="Kim S.G."/>
        </authorList>
    </citation>
    <scope>NUCLEOTIDE SEQUENCE [LARGE SCALE GENOMIC DNA]</scope>
    <source>
        <strain evidence="1 2">BI34</strain>
    </source>
</reference>
<evidence type="ECO:0000313" key="2">
    <source>
        <dbReference type="Proteomes" id="UP000451354"/>
    </source>
</evidence>
<dbReference type="EMBL" id="CP052757">
    <property type="protein sequence ID" value="QJW35978.1"/>
    <property type="molecule type" value="Genomic_DNA"/>
</dbReference>
<evidence type="ECO:0000313" key="1">
    <source>
        <dbReference type="EMBL" id="QJW35978.1"/>
    </source>
</evidence>
<sequence>MDLASVVPPGARVLEIGATDGVLARALERSGLTSRYLGLVPPEHLAAVRSDVGDDLAHRVHPLTSPDQAIRNSTDVLVLRGRWARALWAHRDLHHVGQVVVERSTGAQDVERRAAALAGRTIGRLRDQGHVVCDGIRLDVYEVPQHREPAPRTYFSPVWGPAGLAERLKEAGLRYAVLRWFETLPDIAPGEDLDVLVADDDTDALRALLESEPGVLPVDLYSASGLDHSDFQGAAYYPPPLATGLLDRAVVHTSGFLVPAPEDHLRSLAYHAVYHKGPSSGFPSVLLGRTDPDPEHDYPAEVARLAAPLGASTMRTLEDVDDYLAAVGWRPPLDALRRFAPSNPWIEAALGTSTGVPREDSELTVFLVRRRTLATLPTADVLDELEHVGFDVVEVIELDDEARARTARSLRGGNWGQGPFPVSGGDPVVVVAALHHDPDPPGPDLQGRYPHLTNAEVVVAKQRVRRAIEARTDGDGAFNPIHSSDNEEEAWEYLEVAVPDAVERIRADVDERRAELRTDVSVLRTLSRGRRARVEIVAGSDGPVVRKTFARGFLRFMEREVWAMRELSGLVDAVPPVLDSGPNWFTCPFYDDVLGPLDTPRSPRLVPLPVLRQMVVVLRRLHELGYDLVDAKPQNFVVDRALGLRIVDFEFMYRYEGDPPPLERSATFVDVAPGFAPDRPVGDMSYDKRWLPYTGMPLAVLLDGSEQEQRSHRRRHRARSLVGVPRVRATGLARRAYGAARGAKGTILWRYTLWARWRARSAGRSS</sequence>
<dbReference type="InterPro" id="IPR011009">
    <property type="entry name" value="Kinase-like_dom_sf"/>
</dbReference>
<accession>A0A6M5UFV5</accession>